<keyword evidence="5" id="KW-1185">Reference proteome</keyword>
<dbReference type="SUPFAM" id="SSF57414">
    <property type="entry name" value="Hairpin loop containing domain-like"/>
    <property type="match status" value="1"/>
</dbReference>
<feature type="compositionally biased region" description="Low complexity" evidence="1">
    <location>
        <begin position="166"/>
        <end position="190"/>
    </location>
</feature>
<dbReference type="AlphaFoldDB" id="A0A8H5T8Q5"/>
<organism evidence="4 5">
    <name type="scientific">Fusarium heterosporum</name>
    <dbReference type="NCBI Taxonomy" id="42747"/>
    <lineage>
        <taxon>Eukaryota</taxon>
        <taxon>Fungi</taxon>
        <taxon>Dikarya</taxon>
        <taxon>Ascomycota</taxon>
        <taxon>Pezizomycotina</taxon>
        <taxon>Sordariomycetes</taxon>
        <taxon>Hypocreomycetidae</taxon>
        <taxon>Hypocreales</taxon>
        <taxon>Nectriaceae</taxon>
        <taxon>Fusarium</taxon>
        <taxon>Fusarium heterosporum species complex</taxon>
    </lineage>
</organism>
<dbReference type="PROSITE" id="PS50948">
    <property type="entry name" value="PAN"/>
    <property type="match status" value="4"/>
</dbReference>
<feature type="chain" id="PRO_5034067599" description="Apple domain-containing protein" evidence="2">
    <location>
        <begin position="22"/>
        <end position="764"/>
    </location>
</feature>
<evidence type="ECO:0000256" key="1">
    <source>
        <dbReference type="SAM" id="MobiDB-lite"/>
    </source>
</evidence>
<comment type="caution">
    <text evidence="4">The sequence shown here is derived from an EMBL/GenBank/DDBJ whole genome shotgun (WGS) entry which is preliminary data.</text>
</comment>
<dbReference type="Gene3D" id="3.50.4.10">
    <property type="entry name" value="Hepatocyte Growth Factor"/>
    <property type="match status" value="1"/>
</dbReference>
<proteinExistence type="predicted"/>
<dbReference type="InterPro" id="IPR003609">
    <property type="entry name" value="Pan_app"/>
</dbReference>
<feature type="region of interest" description="Disordered" evidence="1">
    <location>
        <begin position="370"/>
        <end position="532"/>
    </location>
</feature>
<keyword evidence="2" id="KW-0732">Signal</keyword>
<dbReference type="OrthoDB" id="5106920at2759"/>
<accession>A0A8H5T8Q5</accession>
<feature type="compositionally biased region" description="Low complexity" evidence="1">
    <location>
        <begin position="197"/>
        <end position="250"/>
    </location>
</feature>
<dbReference type="EMBL" id="JAAGWQ010000125">
    <property type="protein sequence ID" value="KAF5665172.1"/>
    <property type="molecule type" value="Genomic_DNA"/>
</dbReference>
<dbReference type="Pfam" id="PF00024">
    <property type="entry name" value="PAN_1"/>
    <property type="match status" value="1"/>
</dbReference>
<feature type="domain" description="Apple" evidence="3">
    <location>
        <begin position="564"/>
        <end position="642"/>
    </location>
</feature>
<name>A0A8H5T8Q5_FUSHE</name>
<feature type="domain" description="Apple" evidence="3">
    <location>
        <begin position="260"/>
        <end position="357"/>
    </location>
</feature>
<sequence>MPSTKVFAAVLAALAMPMVNAGPCKPQPVTTSSTDAVITTTATGITTGGTEAATTTTEAAATTTSGAASCAYYTPLSNQPADCGKQGRIYNDEGKNIGSSSTVSDSAECGNKCGMTVGCKSFSVNGQGLCKLYNVPFAELGLNFNGPSDLSFYDLEACFGCGEEPTATSGTETATGSETAVTSGTETGTAPATDISATSGAPTDTTTAAATGTTTDAESAGTTTTEAAGTTTDVESADTTTAESAGTTTAAATTTADAGCTAYTPLAVKPVENCAIRGKHGNVDFYSTPLGAAVTADDCAIKCGSYHDEAHPELVCESFSFQPMTHACTLYSVSTRSLQITQTDDSNDALFYDLAYCYSCGEDSATTTTEAAGTTTEAAGTTTEAAGTTTDAESAGTTTEAAGTTTEAAGTTTEAAGTTTEAAGTTTDAESAGTTTEAAGTTTEAAGTTTEAAGTTTEAAGTTTDAESTGTTTEAAGTTTEAAGTTTDAESAGTTTEAAGTTTEAAGTTTEAAGTTTEAAGTTTAAETTVETTTAAETTVAATTTEAAPVCTNYVPITNAPSSCGKQGKVSCRSTQKLGQSSYSASADACGKTCGTTDGCKAFSFTPKLRGSSICQLYSSPLGQLSFTPCNTGVKFYDLDTCYTCTKDTPTPPPATCSKYVPTFETCAKDTHCGTPGDICQETLIPNAGDNSCLENCAKSCIELGAQCKYFSFKAASMFGPAKCKLYSSGKINKDRNSYVKFYEQKCFKCQESTPIVKKKVLFE</sequence>
<feature type="domain" description="Apple" evidence="3">
    <location>
        <begin position="83"/>
        <end position="158"/>
    </location>
</feature>
<evidence type="ECO:0000313" key="5">
    <source>
        <dbReference type="Proteomes" id="UP000567885"/>
    </source>
</evidence>
<feature type="signal peptide" evidence="2">
    <location>
        <begin position="1"/>
        <end position="21"/>
    </location>
</feature>
<dbReference type="Proteomes" id="UP000567885">
    <property type="component" value="Unassembled WGS sequence"/>
</dbReference>
<evidence type="ECO:0000313" key="4">
    <source>
        <dbReference type="EMBL" id="KAF5665172.1"/>
    </source>
</evidence>
<protein>
    <recommendedName>
        <fullName evidence="3">Apple domain-containing protein</fullName>
    </recommendedName>
</protein>
<feature type="region of interest" description="Disordered" evidence="1">
    <location>
        <begin position="166"/>
        <end position="250"/>
    </location>
</feature>
<evidence type="ECO:0000259" key="3">
    <source>
        <dbReference type="PROSITE" id="PS50948"/>
    </source>
</evidence>
<reference evidence="4 5" key="1">
    <citation type="submission" date="2020-05" db="EMBL/GenBank/DDBJ databases">
        <title>Identification and distribution of gene clusters putatively required for synthesis of sphingolipid metabolism inhibitors in phylogenetically diverse species of the filamentous fungus Fusarium.</title>
        <authorList>
            <person name="Kim H.-S."/>
            <person name="Busman M."/>
            <person name="Brown D.W."/>
            <person name="Divon H."/>
            <person name="Uhlig S."/>
            <person name="Proctor R.H."/>
        </authorList>
    </citation>
    <scope>NUCLEOTIDE SEQUENCE [LARGE SCALE GENOMIC DNA]</scope>
    <source>
        <strain evidence="4 5">NRRL 20693</strain>
    </source>
</reference>
<gene>
    <name evidence="4" type="ORF">FHETE_6788</name>
</gene>
<evidence type="ECO:0000256" key="2">
    <source>
        <dbReference type="SAM" id="SignalP"/>
    </source>
</evidence>
<feature type="domain" description="Apple" evidence="3">
    <location>
        <begin position="680"/>
        <end position="747"/>
    </location>
</feature>